<sequence>MPAEQTKELCILVKEHLKEAKTQLNEFLDYTAVPQLTSEFTPATKEQEAYVREFLHDLRYLSVACERGYEQVSRVLRRADFHQELAEKALRNIAHTCVHFFYHPQNEVYWENSRYSYTRGDSIIFRQTPPTMLRRVTLSLSGLFTTLRDELDCYETDDVTRMRL</sequence>
<evidence type="ECO:0000313" key="2">
    <source>
        <dbReference type="Proteomes" id="UP001157946"/>
    </source>
</evidence>
<dbReference type="EMBL" id="FXTU01000002">
    <property type="protein sequence ID" value="SMP14844.1"/>
    <property type="molecule type" value="Genomic_DNA"/>
</dbReference>
<protein>
    <recommendedName>
        <fullName evidence="3">DUF3907 domain-containing protein</fullName>
    </recommendedName>
</protein>
<dbReference type="AlphaFoldDB" id="A0AA46AEV5"/>
<dbReference type="Proteomes" id="UP001157946">
    <property type="component" value="Unassembled WGS sequence"/>
</dbReference>
<dbReference type="Pfam" id="PF13047">
    <property type="entry name" value="DUF3907"/>
    <property type="match status" value="1"/>
</dbReference>
<accession>A0AA46AEV5</accession>
<evidence type="ECO:0000313" key="1">
    <source>
        <dbReference type="EMBL" id="SMP14844.1"/>
    </source>
</evidence>
<organism evidence="1 2">
    <name type="scientific">Laceyella tengchongensis</name>
    <dbReference type="NCBI Taxonomy" id="574699"/>
    <lineage>
        <taxon>Bacteria</taxon>
        <taxon>Bacillati</taxon>
        <taxon>Bacillota</taxon>
        <taxon>Bacilli</taxon>
        <taxon>Bacillales</taxon>
        <taxon>Thermoactinomycetaceae</taxon>
        <taxon>Laceyella</taxon>
    </lineage>
</organism>
<proteinExistence type="predicted"/>
<reference evidence="1" key="1">
    <citation type="submission" date="2017-05" db="EMBL/GenBank/DDBJ databases">
        <authorList>
            <person name="Varghese N."/>
            <person name="Submissions S."/>
        </authorList>
    </citation>
    <scope>NUCLEOTIDE SEQUENCE</scope>
    <source>
        <strain evidence="1">DSM 45262</strain>
    </source>
</reference>
<name>A0AA46AEV5_9BACL</name>
<dbReference type="InterPro" id="IPR025013">
    <property type="entry name" value="DUF3907"/>
</dbReference>
<dbReference type="RefSeq" id="WP_102993172.1">
    <property type="nucleotide sequence ID" value="NZ_FXTU01000002.1"/>
</dbReference>
<evidence type="ECO:0008006" key="3">
    <source>
        <dbReference type="Google" id="ProtNLM"/>
    </source>
</evidence>
<comment type="caution">
    <text evidence="1">The sequence shown here is derived from an EMBL/GenBank/DDBJ whole genome shotgun (WGS) entry which is preliminary data.</text>
</comment>
<gene>
    <name evidence="1" type="ORF">SAMN06265361_102627</name>
</gene>
<keyword evidence="2" id="KW-1185">Reference proteome</keyword>